<accession>A0A6J5LY53</accession>
<protein>
    <submittedName>
        <fullName evidence="1">Uncharacterized protein</fullName>
    </submittedName>
</protein>
<proteinExistence type="predicted"/>
<dbReference type="Pfam" id="PF23140">
    <property type="entry name" value="Gp80"/>
    <property type="match status" value="1"/>
</dbReference>
<dbReference type="InterPro" id="IPR056908">
    <property type="entry name" value="Gp80-like"/>
</dbReference>
<dbReference type="EMBL" id="LR796360">
    <property type="protein sequence ID" value="CAB4139418.1"/>
    <property type="molecule type" value="Genomic_DNA"/>
</dbReference>
<sequence length="126" mass="12992">MSFSNFLENKVLGHVFGATPYTAPATLYVGLFTSNPGETGSGTEVSGGSYARQTIAFTVTGSQASNTAAVEFPTATASWGTITYAAIYDAVSGGNLLAYGALTTSKTIDNGDVFRIPAGDFDINLD</sequence>
<gene>
    <name evidence="1" type="ORF">UFOVP351_46</name>
</gene>
<organism evidence="1">
    <name type="scientific">uncultured Caudovirales phage</name>
    <dbReference type="NCBI Taxonomy" id="2100421"/>
    <lineage>
        <taxon>Viruses</taxon>
        <taxon>Duplodnaviria</taxon>
        <taxon>Heunggongvirae</taxon>
        <taxon>Uroviricota</taxon>
        <taxon>Caudoviricetes</taxon>
        <taxon>Peduoviridae</taxon>
        <taxon>Maltschvirus</taxon>
        <taxon>Maltschvirus maltsch</taxon>
    </lineage>
</organism>
<evidence type="ECO:0000313" key="1">
    <source>
        <dbReference type="EMBL" id="CAB4139418.1"/>
    </source>
</evidence>
<reference evidence="1" key="1">
    <citation type="submission" date="2020-04" db="EMBL/GenBank/DDBJ databases">
        <authorList>
            <person name="Chiriac C."/>
            <person name="Salcher M."/>
            <person name="Ghai R."/>
            <person name="Kavagutti S V."/>
        </authorList>
    </citation>
    <scope>NUCLEOTIDE SEQUENCE</scope>
</reference>
<name>A0A6J5LY53_9CAUD</name>